<dbReference type="EMBL" id="PDCK01000043">
    <property type="protein sequence ID" value="PRQ33646.1"/>
    <property type="molecule type" value="Genomic_DNA"/>
</dbReference>
<name>A0A2P6QHI9_ROSCH</name>
<gene>
    <name evidence="1" type="ORF">RchiOBHm_Chr5g0059891</name>
</gene>
<comment type="caution">
    <text evidence="1">The sequence shown here is derived from an EMBL/GenBank/DDBJ whole genome shotgun (WGS) entry which is preliminary data.</text>
</comment>
<protein>
    <submittedName>
        <fullName evidence="1">Uncharacterized protein</fullName>
    </submittedName>
</protein>
<reference evidence="1 2" key="1">
    <citation type="journal article" date="2018" name="Nat. Genet.">
        <title>The Rosa genome provides new insights in the design of modern roses.</title>
        <authorList>
            <person name="Bendahmane M."/>
        </authorList>
    </citation>
    <scope>NUCLEOTIDE SEQUENCE [LARGE SCALE GENOMIC DNA]</scope>
    <source>
        <strain evidence="2">cv. Old Blush</strain>
    </source>
</reference>
<keyword evidence="2" id="KW-1185">Reference proteome</keyword>
<sequence>MIIYCSSSDESCHPVLISILDTIPSKNFVHHVVQMVLSSYLQKSQDIENSTLFSSGD</sequence>
<dbReference type="Gramene" id="PRQ33646">
    <property type="protein sequence ID" value="PRQ33646"/>
    <property type="gene ID" value="RchiOBHm_Chr5g0059891"/>
</dbReference>
<evidence type="ECO:0000313" key="1">
    <source>
        <dbReference type="EMBL" id="PRQ33646.1"/>
    </source>
</evidence>
<dbReference type="AlphaFoldDB" id="A0A2P6QHI9"/>
<evidence type="ECO:0000313" key="2">
    <source>
        <dbReference type="Proteomes" id="UP000238479"/>
    </source>
</evidence>
<dbReference type="Proteomes" id="UP000238479">
    <property type="component" value="Chromosome 5"/>
</dbReference>
<organism evidence="1 2">
    <name type="scientific">Rosa chinensis</name>
    <name type="common">China rose</name>
    <dbReference type="NCBI Taxonomy" id="74649"/>
    <lineage>
        <taxon>Eukaryota</taxon>
        <taxon>Viridiplantae</taxon>
        <taxon>Streptophyta</taxon>
        <taxon>Embryophyta</taxon>
        <taxon>Tracheophyta</taxon>
        <taxon>Spermatophyta</taxon>
        <taxon>Magnoliopsida</taxon>
        <taxon>eudicotyledons</taxon>
        <taxon>Gunneridae</taxon>
        <taxon>Pentapetalae</taxon>
        <taxon>rosids</taxon>
        <taxon>fabids</taxon>
        <taxon>Rosales</taxon>
        <taxon>Rosaceae</taxon>
        <taxon>Rosoideae</taxon>
        <taxon>Rosoideae incertae sedis</taxon>
        <taxon>Rosa</taxon>
    </lineage>
</organism>
<proteinExistence type="predicted"/>
<accession>A0A2P6QHI9</accession>